<dbReference type="AlphaFoldDB" id="A0A1M7M9Z6"/>
<name>A0A1M7M9Z6_9ACTN</name>
<protein>
    <submittedName>
        <fullName evidence="3">Cytosine/adenosine deaminase</fullName>
    </submittedName>
</protein>
<dbReference type="InterPro" id="IPR032466">
    <property type="entry name" value="Metal_Hydrolase"/>
</dbReference>
<feature type="domain" description="Amidohydrolase-related" evidence="2">
    <location>
        <begin position="54"/>
        <end position="379"/>
    </location>
</feature>
<dbReference type="InterPro" id="IPR011059">
    <property type="entry name" value="Metal-dep_hydrolase_composite"/>
</dbReference>
<organism evidence="3 4">
    <name type="scientific">Cryptosporangium aurantiacum</name>
    <dbReference type="NCBI Taxonomy" id="134849"/>
    <lineage>
        <taxon>Bacteria</taxon>
        <taxon>Bacillati</taxon>
        <taxon>Actinomycetota</taxon>
        <taxon>Actinomycetes</taxon>
        <taxon>Cryptosporangiales</taxon>
        <taxon>Cryptosporangiaceae</taxon>
        <taxon>Cryptosporangium</taxon>
    </lineage>
</organism>
<dbReference type="GO" id="GO:0016810">
    <property type="term" value="F:hydrolase activity, acting on carbon-nitrogen (but not peptide) bonds"/>
    <property type="evidence" value="ECO:0007669"/>
    <property type="project" value="InterPro"/>
</dbReference>
<sequence>MRTAILNAHVVPGDDSLELPSATVLIEDGVITARGPGIEAPSDADVIDADGLVAIPGLVDGHRHVWQAPLRGIGADMALTEYLRVVQGRVLSAYGPEDARAAALLGAVEALDAGITSLFDWSNTTVSAEHTDAVVDAYTAAGVRAVVASGSPDRTDDVRRLAKLTGRVTGGLAILGPEYDDWDAVVRHLELGRELDLTVSFHAAGGPGGAVDLLEAAGLLGPDLHLVHLNAMTDADAARLVAAGAGVTITPVVEATMGHGGSPYGRFRDAGGRAGLGVDVVVNAAPDLFEPLRDTLRTERLRTGTLVPAARFLPAVTSDSARAIGLGEQVGTLTVGRRADVVLLDGLAHLTGSGSVAGAVVTALGPANVRTVLVDGRVVKRDGHLVDHDLAALRAAGDALARRALHG</sequence>
<dbReference type="Proteomes" id="UP000184440">
    <property type="component" value="Unassembled WGS sequence"/>
</dbReference>
<dbReference type="Gene3D" id="2.30.40.10">
    <property type="entry name" value="Urease, subunit C, domain 1"/>
    <property type="match status" value="1"/>
</dbReference>
<keyword evidence="1" id="KW-0378">Hydrolase</keyword>
<dbReference type="EMBL" id="FRCS01000002">
    <property type="protein sequence ID" value="SHM87119.1"/>
    <property type="molecule type" value="Genomic_DNA"/>
</dbReference>
<dbReference type="SUPFAM" id="SSF51556">
    <property type="entry name" value="Metallo-dependent hydrolases"/>
    <property type="match status" value="1"/>
</dbReference>
<dbReference type="Gene3D" id="3.20.20.140">
    <property type="entry name" value="Metal-dependent hydrolases"/>
    <property type="match status" value="1"/>
</dbReference>
<accession>A0A1M7M9Z6</accession>
<dbReference type="PANTHER" id="PTHR43794:SF11">
    <property type="entry name" value="AMIDOHYDROLASE-RELATED DOMAIN-CONTAINING PROTEIN"/>
    <property type="match status" value="1"/>
</dbReference>
<evidence type="ECO:0000313" key="4">
    <source>
        <dbReference type="Proteomes" id="UP000184440"/>
    </source>
</evidence>
<dbReference type="PANTHER" id="PTHR43794">
    <property type="entry name" value="AMINOHYDROLASE SSNA-RELATED"/>
    <property type="match status" value="1"/>
</dbReference>
<gene>
    <name evidence="3" type="ORF">SAMN05443668_10223</name>
</gene>
<evidence type="ECO:0000259" key="2">
    <source>
        <dbReference type="Pfam" id="PF01979"/>
    </source>
</evidence>
<dbReference type="OrthoDB" id="3189065at2"/>
<proteinExistence type="predicted"/>
<dbReference type="Pfam" id="PF01979">
    <property type="entry name" value="Amidohydro_1"/>
    <property type="match status" value="1"/>
</dbReference>
<keyword evidence="4" id="KW-1185">Reference proteome</keyword>
<dbReference type="STRING" id="134849.SAMN05443668_10223"/>
<dbReference type="SUPFAM" id="SSF51338">
    <property type="entry name" value="Composite domain of metallo-dependent hydrolases"/>
    <property type="match status" value="1"/>
</dbReference>
<reference evidence="3 4" key="1">
    <citation type="submission" date="2016-11" db="EMBL/GenBank/DDBJ databases">
        <authorList>
            <person name="Jaros S."/>
            <person name="Januszkiewicz K."/>
            <person name="Wedrychowicz H."/>
        </authorList>
    </citation>
    <scope>NUCLEOTIDE SEQUENCE [LARGE SCALE GENOMIC DNA]</scope>
    <source>
        <strain evidence="3 4">DSM 46144</strain>
    </source>
</reference>
<dbReference type="RefSeq" id="WP_073252997.1">
    <property type="nucleotide sequence ID" value="NZ_FRCS01000002.1"/>
</dbReference>
<dbReference type="InterPro" id="IPR050287">
    <property type="entry name" value="MTA/SAH_deaminase"/>
</dbReference>
<evidence type="ECO:0000256" key="1">
    <source>
        <dbReference type="ARBA" id="ARBA00022801"/>
    </source>
</evidence>
<evidence type="ECO:0000313" key="3">
    <source>
        <dbReference type="EMBL" id="SHM87119.1"/>
    </source>
</evidence>
<dbReference type="InterPro" id="IPR006680">
    <property type="entry name" value="Amidohydro-rel"/>
</dbReference>